<keyword evidence="14" id="KW-0029">Amino-acid transport</keyword>
<evidence type="ECO:0000256" key="12">
    <source>
        <dbReference type="ARBA" id="ARBA00033708"/>
    </source>
</evidence>
<evidence type="ECO:0000256" key="4">
    <source>
        <dbReference type="ARBA" id="ARBA00022475"/>
    </source>
</evidence>
<dbReference type="PANTHER" id="PTHR48086">
    <property type="entry name" value="SODIUM/PROLINE SYMPORTER-RELATED"/>
    <property type="match status" value="1"/>
</dbReference>
<gene>
    <name evidence="15" type="ORF">FV139_14795</name>
</gene>
<comment type="similarity">
    <text evidence="2 13">Belongs to the sodium:solute symporter (SSF) (TC 2.A.21) family.</text>
</comment>
<feature type="transmembrane region" description="Helical" evidence="14">
    <location>
        <begin position="320"/>
        <end position="344"/>
    </location>
</feature>
<feature type="transmembrane region" description="Helical" evidence="14">
    <location>
        <begin position="365"/>
        <end position="388"/>
    </location>
</feature>
<dbReference type="Pfam" id="PF00474">
    <property type="entry name" value="SSF"/>
    <property type="match status" value="1"/>
</dbReference>
<sequence length="481" mass="51344">MDTTTVLVTLVLYKALLIAIGFWAQRRTHTSEDYFLGGRQLGPVVAAISYSASATSAWTLLGVSGIAYVAGISTLWIVIGVVLGCIVAWWWVAPRMMAYSRRHQIVTLTEFLAHTSEGPARRRIVLFATVIVLVSFVFYISSQFQGAGNTFSSTFGLDRSHSILIGGGIIMVYTLLGGFWAVSLTDTLQGLMMALAAVLLPLAAWFAIGGWSGFSSGLAQVYQPEQLSLSGGNLGLATLGFIVGNLAIGIGTFGQPHLLTRFMALRDERALHQARWIATAWYALVFAGMCFLGLAGHILLPATQTPENIFFDLTALLFSPVFAGILLAAVLSAIMSTADSMLLVTASSLSLDLGLNRRFPNRPLLVSRGAIVLVCLVSVWVALALPATIFERVLFAWIAIGSAFGPLVFVRLAGAVVTPTGALASMVTGFVLAVALYLLPDAPGQIFERLLPFSAALLILLLCRVPATATQHFPPTSTETS</sequence>
<keyword evidence="3 14" id="KW-0813">Transport</keyword>
<evidence type="ECO:0000256" key="6">
    <source>
        <dbReference type="ARBA" id="ARBA00022847"/>
    </source>
</evidence>
<accession>A0A5C8ZWP9</accession>
<dbReference type="PROSITE" id="PS50283">
    <property type="entry name" value="NA_SOLUT_SYMP_3"/>
    <property type="match status" value="1"/>
</dbReference>
<keyword evidence="7 14" id="KW-1133">Transmembrane helix</keyword>
<dbReference type="InterPro" id="IPR050277">
    <property type="entry name" value="Sodium:Solute_Symporter"/>
</dbReference>
<dbReference type="InterPro" id="IPR001734">
    <property type="entry name" value="Na/solute_symporter"/>
</dbReference>
<feature type="transmembrane region" description="Helical" evidence="14">
    <location>
        <begin position="124"/>
        <end position="142"/>
    </location>
</feature>
<name>A0A5C8ZWP9_9GAMM</name>
<feature type="transmembrane region" description="Helical" evidence="14">
    <location>
        <begin position="394"/>
        <end position="414"/>
    </location>
</feature>
<evidence type="ECO:0000256" key="10">
    <source>
        <dbReference type="ARBA" id="ARBA00023136"/>
    </source>
</evidence>
<comment type="catalytic activity">
    <reaction evidence="12">
        <text>L-proline(in) + Na(+)(in) = L-proline(out) + Na(+)(out)</text>
        <dbReference type="Rhea" id="RHEA:28967"/>
        <dbReference type="ChEBI" id="CHEBI:29101"/>
        <dbReference type="ChEBI" id="CHEBI:60039"/>
    </reaction>
</comment>
<evidence type="ECO:0000256" key="11">
    <source>
        <dbReference type="ARBA" id="ARBA00023201"/>
    </source>
</evidence>
<evidence type="ECO:0000256" key="14">
    <source>
        <dbReference type="RuleBase" id="RU366012"/>
    </source>
</evidence>
<keyword evidence="8 14" id="KW-0915">Sodium</keyword>
<evidence type="ECO:0000256" key="13">
    <source>
        <dbReference type="RuleBase" id="RU362091"/>
    </source>
</evidence>
<organism evidence="15 16">
    <name type="scientific">Parahaliea maris</name>
    <dbReference type="NCBI Taxonomy" id="2716870"/>
    <lineage>
        <taxon>Bacteria</taxon>
        <taxon>Pseudomonadati</taxon>
        <taxon>Pseudomonadota</taxon>
        <taxon>Gammaproteobacteria</taxon>
        <taxon>Cellvibrionales</taxon>
        <taxon>Halieaceae</taxon>
        <taxon>Parahaliea</taxon>
    </lineage>
</organism>
<dbReference type="Proteomes" id="UP000321039">
    <property type="component" value="Unassembled WGS sequence"/>
</dbReference>
<dbReference type="EMBL" id="VRZA01000005">
    <property type="protein sequence ID" value="TXS91990.1"/>
    <property type="molecule type" value="Genomic_DNA"/>
</dbReference>
<feature type="transmembrane region" description="Helical" evidence="14">
    <location>
        <begin position="194"/>
        <end position="214"/>
    </location>
</feature>
<keyword evidence="10 14" id="KW-0472">Membrane</keyword>
<feature type="transmembrane region" description="Helical" evidence="14">
    <location>
        <begin position="75"/>
        <end position="93"/>
    </location>
</feature>
<keyword evidence="6 14" id="KW-0769">Symport</keyword>
<feature type="transmembrane region" description="Helical" evidence="14">
    <location>
        <begin position="234"/>
        <end position="255"/>
    </location>
</feature>
<dbReference type="InterPro" id="IPR011851">
    <property type="entry name" value="Na/Pro_symporter"/>
</dbReference>
<evidence type="ECO:0000256" key="1">
    <source>
        <dbReference type="ARBA" id="ARBA00004651"/>
    </source>
</evidence>
<comment type="subcellular location">
    <subcellularLocation>
        <location evidence="14">Cell inner membrane</location>
        <topology evidence="14">Multi-pass membrane protein</topology>
    </subcellularLocation>
    <subcellularLocation>
        <location evidence="1">Cell membrane</location>
        <topology evidence="1">Multi-pass membrane protein</topology>
    </subcellularLocation>
</comment>
<feature type="transmembrane region" description="Helical" evidence="14">
    <location>
        <begin position="6"/>
        <end position="24"/>
    </location>
</feature>
<dbReference type="NCBIfam" id="TIGR00813">
    <property type="entry name" value="sss"/>
    <property type="match status" value="1"/>
</dbReference>
<reference evidence="15 16" key="1">
    <citation type="submission" date="2019-08" db="EMBL/GenBank/DDBJ databases">
        <title>Parahaliea maris sp. nov., isolated from the surface seawater.</title>
        <authorList>
            <person name="Liu Y."/>
        </authorList>
    </citation>
    <scope>NUCLEOTIDE SEQUENCE [LARGE SCALE GENOMIC DNA]</scope>
    <source>
        <strain evidence="15 16">HSLHS9</strain>
    </source>
</reference>
<keyword evidence="4" id="KW-1003">Cell membrane</keyword>
<keyword evidence="5 14" id="KW-0812">Transmembrane</keyword>
<comment type="function">
    <text evidence="14">Catalyzes the sodium-dependent uptake of extracellular L-proline.</text>
</comment>
<feature type="transmembrane region" description="Helical" evidence="14">
    <location>
        <begin position="44"/>
        <end position="69"/>
    </location>
</feature>
<evidence type="ECO:0000256" key="8">
    <source>
        <dbReference type="ARBA" id="ARBA00023053"/>
    </source>
</evidence>
<keyword evidence="14" id="KW-0997">Cell inner membrane</keyword>
<evidence type="ECO:0000256" key="9">
    <source>
        <dbReference type="ARBA" id="ARBA00023065"/>
    </source>
</evidence>
<evidence type="ECO:0000256" key="2">
    <source>
        <dbReference type="ARBA" id="ARBA00006434"/>
    </source>
</evidence>
<evidence type="ECO:0000256" key="5">
    <source>
        <dbReference type="ARBA" id="ARBA00022692"/>
    </source>
</evidence>
<feature type="transmembrane region" description="Helical" evidence="14">
    <location>
        <begin position="276"/>
        <end position="300"/>
    </location>
</feature>
<evidence type="ECO:0000256" key="7">
    <source>
        <dbReference type="ARBA" id="ARBA00022989"/>
    </source>
</evidence>
<dbReference type="InterPro" id="IPR038377">
    <property type="entry name" value="Na/Glc_symporter_sf"/>
</dbReference>
<dbReference type="GO" id="GO:0031402">
    <property type="term" value="F:sodium ion binding"/>
    <property type="evidence" value="ECO:0007669"/>
    <property type="project" value="UniProtKB-UniRule"/>
</dbReference>
<dbReference type="PANTHER" id="PTHR48086:SF3">
    <property type="entry name" value="SODIUM_PROLINE SYMPORTER"/>
    <property type="match status" value="1"/>
</dbReference>
<dbReference type="RefSeq" id="WP_148069229.1">
    <property type="nucleotide sequence ID" value="NZ_VRZA01000005.1"/>
</dbReference>
<dbReference type="GO" id="GO:0015824">
    <property type="term" value="P:proline transport"/>
    <property type="evidence" value="ECO:0007669"/>
    <property type="project" value="UniProtKB-UniRule"/>
</dbReference>
<feature type="transmembrane region" description="Helical" evidence="14">
    <location>
        <begin position="421"/>
        <end position="440"/>
    </location>
</feature>
<dbReference type="GO" id="GO:0005886">
    <property type="term" value="C:plasma membrane"/>
    <property type="evidence" value="ECO:0007669"/>
    <property type="project" value="UniProtKB-SubCell"/>
</dbReference>
<keyword evidence="11 14" id="KW-0739">Sodium transport</keyword>
<comment type="caution">
    <text evidence="15">The sequence shown here is derived from an EMBL/GenBank/DDBJ whole genome shotgun (WGS) entry which is preliminary data.</text>
</comment>
<proteinExistence type="inferred from homology"/>
<evidence type="ECO:0000313" key="15">
    <source>
        <dbReference type="EMBL" id="TXS91990.1"/>
    </source>
</evidence>
<protein>
    <recommendedName>
        <fullName evidence="14">Sodium/proline symporter</fullName>
    </recommendedName>
    <alternativeName>
        <fullName evidence="14">Proline permease</fullName>
    </alternativeName>
</protein>
<keyword evidence="9 14" id="KW-0406">Ion transport</keyword>
<evidence type="ECO:0000256" key="3">
    <source>
        <dbReference type="ARBA" id="ARBA00022448"/>
    </source>
</evidence>
<evidence type="ECO:0000313" key="16">
    <source>
        <dbReference type="Proteomes" id="UP000321039"/>
    </source>
</evidence>
<dbReference type="AlphaFoldDB" id="A0A5C8ZWP9"/>
<dbReference type="Gene3D" id="1.20.1730.10">
    <property type="entry name" value="Sodium/glucose cotransporter"/>
    <property type="match status" value="1"/>
</dbReference>
<keyword evidence="16" id="KW-1185">Reference proteome</keyword>
<dbReference type="CDD" id="cd11475">
    <property type="entry name" value="SLC5sbd_PutP"/>
    <property type="match status" value="1"/>
</dbReference>
<dbReference type="GO" id="GO:0005298">
    <property type="term" value="F:proline:sodium symporter activity"/>
    <property type="evidence" value="ECO:0007669"/>
    <property type="project" value="UniProtKB-UniRule"/>
</dbReference>
<feature type="transmembrane region" description="Helical" evidence="14">
    <location>
        <begin position="162"/>
        <end position="182"/>
    </location>
</feature>